<evidence type="ECO:0000313" key="2">
    <source>
        <dbReference type="EMBL" id="MBF9303701.1"/>
    </source>
</evidence>
<comment type="caution">
    <text evidence="2">The sequence shown here is derived from an EMBL/GenBank/DDBJ whole genome shotgun (WGS) entry which is preliminary data.</text>
</comment>
<organism evidence="2 3">
    <name type="scientific">Staphylococcus epidermidis</name>
    <dbReference type="NCBI Taxonomy" id="1282"/>
    <lineage>
        <taxon>Bacteria</taxon>
        <taxon>Bacillati</taxon>
        <taxon>Bacillota</taxon>
        <taxon>Bacilli</taxon>
        <taxon>Bacillales</taxon>
        <taxon>Staphylococcaceae</taxon>
        <taxon>Staphylococcus</taxon>
    </lineage>
</organism>
<dbReference type="Proteomes" id="UP000648077">
    <property type="component" value="Unassembled WGS sequence"/>
</dbReference>
<accession>A0A7I0A4I5</accession>
<dbReference type="NCBIfam" id="NF033428">
    <property type="entry name" value="PSM_epsilo"/>
    <property type="match status" value="1"/>
</dbReference>
<evidence type="ECO:0000313" key="1">
    <source>
        <dbReference type="EMBL" id="MBF2230119.1"/>
    </source>
</evidence>
<sequence>MFIINLVKKVISFIKGLFGNNENE</sequence>
<gene>
    <name evidence="1" type="ORF">H3963_06735</name>
    <name evidence="2" type="ORF">I3V53_06335</name>
</gene>
<reference evidence="2" key="2">
    <citation type="submission" date="2020-11" db="EMBL/GenBank/DDBJ databases">
        <title>Molecular epidemiology and genomic profiles of multidrug-resistant bacteria collected from clinical sources in South Africa.</title>
        <authorList>
            <person name="Asante J."/>
            <person name="Amoako D.G."/>
        </authorList>
    </citation>
    <scope>NUCLEOTIDE SEQUENCE</scope>
    <source>
        <strain evidence="2">C68</strain>
    </source>
</reference>
<dbReference type="EMBL" id="JADPYN010000009">
    <property type="protein sequence ID" value="MBF9303701.1"/>
    <property type="molecule type" value="Genomic_DNA"/>
</dbReference>
<protein>
    <submittedName>
        <fullName evidence="2">Epsilon family phenol-soluble modulin</fullName>
    </submittedName>
</protein>
<reference evidence="1" key="1">
    <citation type="submission" date="2020-08" db="EMBL/GenBank/DDBJ databases">
        <title>Changes in the skin microbiome associated with squamous cell carcinoma in transplant recipients.</title>
        <authorList>
            <person name="Zaugg J."/>
            <person name="Krueger A."/>
            <person name="Lachner N."/>
        </authorList>
    </citation>
    <scope>NUCLEOTIDE SEQUENCE</scope>
    <source>
        <strain evidence="1">R5988</strain>
    </source>
</reference>
<dbReference type="AlphaFoldDB" id="A0A7I0A4I5"/>
<dbReference type="GeneID" id="300356838"/>
<evidence type="ECO:0000313" key="3">
    <source>
        <dbReference type="Proteomes" id="UP000622362"/>
    </source>
</evidence>
<dbReference type="EMBL" id="JACGQI010000009">
    <property type="protein sequence ID" value="MBF2230119.1"/>
    <property type="molecule type" value="Genomic_DNA"/>
</dbReference>
<dbReference type="Proteomes" id="UP000622362">
    <property type="component" value="Unassembled WGS sequence"/>
</dbReference>
<proteinExistence type="predicted"/>
<dbReference type="RefSeq" id="WP_095658922.1">
    <property type="nucleotide sequence ID" value="NZ_AP019721.1"/>
</dbReference>
<name>A0A7I0A4I5_STAEP</name>